<evidence type="ECO:0000256" key="1">
    <source>
        <dbReference type="SAM" id="Phobius"/>
    </source>
</evidence>
<evidence type="ECO:0000313" key="3">
    <source>
        <dbReference type="Proteomes" id="UP000015100"/>
    </source>
</evidence>
<accession>S8AR96</accession>
<proteinExistence type="predicted"/>
<dbReference type="OrthoDB" id="5376804at2759"/>
<dbReference type="HOGENOM" id="CLU_648931_0_0_1"/>
<dbReference type="STRING" id="1284197.S8AR96"/>
<protein>
    <submittedName>
        <fullName evidence="2">Uncharacterized protein</fullName>
    </submittedName>
</protein>
<sequence>MHRYIVQGEDLSVQQAYLTAAYLGPNKTLPGVDPICSSGDCAWPTYGSLGVCVEIVNLSATTNTTLLDWLDVVFVLRVETSDYGSAFDLVASQKIEGYAAALVPAPVPISATEFKETQFQTVIGQFFLAYFHEPIQLTTADLAKAQYIGISMYLCTQSFSTTVKDGIQNTSEIAYTADIVSKSTEESTNSAWNGALNGNATDVCEAGKSGDTITLASPMGSSNETYAIDFCTASYLSELFVIGTSGAIFLGLDHKVVESVGQISEAMGTALYGEFNSSMIPDPSTQFENVRYLMDNIAKSLTNYLRNEGMTYLNQDNATVVGTAYALQTFVKIRWIYLLFIMIQLGLTIIILFFTIFATYRSKIQILKGNHWANMYILSEEVKNMLGDVGNMEQVAKKARDIDVKLKIDGDGNIKGFETGSQQ</sequence>
<dbReference type="AlphaFoldDB" id="S8AR96"/>
<dbReference type="OMA" id="MTRYCPP"/>
<keyword evidence="1" id="KW-0812">Transmembrane</keyword>
<keyword evidence="1" id="KW-0472">Membrane</keyword>
<organism evidence="2 3">
    <name type="scientific">Dactylellina haptotyla (strain CBS 200.50)</name>
    <name type="common">Nematode-trapping fungus</name>
    <name type="synonym">Monacrosporium haptotylum</name>
    <dbReference type="NCBI Taxonomy" id="1284197"/>
    <lineage>
        <taxon>Eukaryota</taxon>
        <taxon>Fungi</taxon>
        <taxon>Dikarya</taxon>
        <taxon>Ascomycota</taxon>
        <taxon>Pezizomycotina</taxon>
        <taxon>Orbiliomycetes</taxon>
        <taxon>Orbiliales</taxon>
        <taxon>Orbiliaceae</taxon>
        <taxon>Dactylellina</taxon>
    </lineage>
</organism>
<dbReference type="eggNOG" id="ENOG502SRRN">
    <property type="taxonomic scope" value="Eukaryota"/>
</dbReference>
<feature type="transmembrane region" description="Helical" evidence="1">
    <location>
        <begin position="335"/>
        <end position="360"/>
    </location>
</feature>
<keyword evidence="1" id="KW-1133">Transmembrane helix</keyword>
<dbReference type="EMBL" id="AQGS01000014">
    <property type="protein sequence ID" value="EPS45500.1"/>
    <property type="molecule type" value="Genomic_DNA"/>
</dbReference>
<reference evidence="2 3" key="1">
    <citation type="journal article" date="2013" name="PLoS Genet.">
        <title>Genomic mechanisms accounting for the adaptation to parasitism in nematode-trapping fungi.</title>
        <authorList>
            <person name="Meerupati T."/>
            <person name="Andersson K.M."/>
            <person name="Friman E."/>
            <person name="Kumar D."/>
            <person name="Tunlid A."/>
            <person name="Ahren D."/>
        </authorList>
    </citation>
    <scope>NUCLEOTIDE SEQUENCE [LARGE SCALE GENOMIC DNA]</scope>
    <source>
        <strain evidence="2 3">CBS 200.50</strain>
    </source>
</reference>
<dbReference type="Proteomes" id="UP000015100">
    <property type="component" value="Unassembled WGS sequence"/>
</dbReference>
<dbReference type="PANTHER" id="PTHR35394">
    <property type="entry name" value="DUF3176 DOMAIN-CONTAINING PROTEIN"/>
    <property type="match status" value="1"/>
</dbReference>
<comment type="caution">
    <text evidence="2">The sequence shown here is derived from an EMBL/GenBank/DDBJ whole genome shotgun (WGS) entry which is preliminary data.</text>
</comment>
<reference evidence="3" key="2">
    <citation type="submission" date="2013-04" db="EMBL/GenBank/DDBJ databases">
        <title>Genomic mechanisms accounting for the adaptation to parasitism in nematode-trapping fungi.</title>
        <authorList>
            <person name="Ahren D.G."/>
        </authorList>
    </citation>
    <scope>NUCLEOTIDE SEQUENCE [LARGE SCALE GENOMIC DNA]</scope>
    <source>
        <strain evidence="3">CBS 200.50</strain>
    </source>
</reference>
<keyword evidence="3" id="KW-1185">Reference proteome</keyword>
<gene>
    <name evidence="2" type="ORF">H072_492</name>
</gene>
<dbReference type="PANTHER" id="PTHR35394:SF5">
    <property type="entry name" value="DUF3176 DOMAIN-CONTAINING PROTEIN"/>
    <property type="match status" value="1"/>
</dbReference>
<evidence type="ECO:0000313" key="2">
    <source>
        <dbReference type="EMBL" id="EPS45500.1"/>
    </source>
</evidence>
<name>S8AR96_DACHA</name>